<gene>
    <name evidence="1" type="ORF">BFC17_02790</name>
</gene>
<evidence type="ECO:0000313" key="2">
    <source>
        <dbReference type="Proteomes" id="UP000176037"/>
    </source>
</evidence>
<dbReference type="Proteomes" id="UP000176037">
    <property type="component" value="Unassembled WGS sequence"/>
</dbReference>
<organism evidence="1 2">
    <name type="scientific">Alteromonas lipolytica</name>
    <dbReference type="NCBI Taxonomy" id="1856405"/>
    <lineage>
        <taxon>Bacteria</taxon>
        <taxon>Pseudomonadati</taxon>
        <taxon>Pseudomonadota</taxon>
        <taxon>Gammaproteobacteria</taxon>
        <taxon>Alteromonadales</taxon>
        <taxon>Alteromonadaceae</taxon>
        <taxon>Alteromonas/Salinimonas group</taxon>
        <taxon>Alteromonas</taxon>
    </lineage>
</organism>
<protein>
    <submittedName>
        <fullName evidence="1">Uncharacterized protein</fullName>
    </submittedName>
</protein>
<dbReference type="Pfam" id="PF20099">
    <property type="entry name" value="DUF6489"/>
    <property type="match status" value="1"/>
</dbReference>
<name>A0A1E8FBC1_9ALTE</name>
<evidence type="ECO:0000313" key="1">
    <source>
        <dbReference type="EMBL" id="OFI33205.1"/>
    </source>
</evidence>
<proteinExistence type="predicted"/>
<dbReference type="OrthoDB" id="5740990at2"/>
<dbReference type="InterPro" id="IPR045502">
    <property type="entry name" value="DUF6489"/>
</dbReference>
<sequence length="80" mass="8972">MKISVDIDLTPAEARELLGWPDMTKVHETTIAMFTEQLKNGNQETMMTLLKPYLDGSQQAFSFYQKMMEGIATSPASGKK</sequence>
<dbReference type="RefSeq" id="WP_070177581.1">
    <property type="nucleotide sequence ID" value="NZ_BMJR01000002.1"/>
</dbReference>
<accession>A0A1E8FBC1</accession>
<dbReference type="STRING" id="1856405.BFC17_02790"/>
<keyword evidence="2" id="KW-1185">Reference proteome</keyword>
<dbReference type="AlphaFoldDB" id="A0A1E8FBC1"/>
<comment type="caution">
    <text evidence="1">The sequence shown here is derived from an EMBL/GenBank/DDBJ whole genome shotgun (WGS) entry which is preliminary data.</text>
</comment>
<reference evidence="1 2" key="1">
    <citation type="submission" date="2016-09" db="EMBL/GenBank/DDBJ databases">
        <title>Alteromonas lipolytica, a new species isolated from sea water.</title>
        <authorList>
            <person name="Wu Y.-H."/>
            <person name="Cheng H."/>
            <person name="Xu X.-W."/>
        </authorList>
    </citation>
    <scope>NUCLEOTIDE SEQUENCE [LARGE SCALE GENOMIC DNA]</scope>
    <source>
        <strain evidence="1 2">JW12</strain>
    </source>
</reference>
<dbReference type="EMBL" id="MJIC01000015">
    <property type="protein sequence ID" value="OFI33205.1"/>
    <property type="molecule type" value="Genomic_DNA"/>
</dbReference>